<gene>
    <name evidence="1" type="primary">ORF63516</name>
    <name evidence="2" type="synonym">ORF63517</name>
</gene>
<evidence type="ECO:0000313" key="2">
    <source>
        <dbReference type="EMBL" id="CEK67676.1"/>
    </source>
</evidence>
<dbReference type="EMBL" id="HACG01020810">
    <property type="protein sequence ID" value="CEK67675.1"/>
    <property type="molecule type" value="Transcribed_RNA"/>
</dbReference>
<protein>
    <submittedName>
        <fullName evidence="1">Uncharacterized protein</fullName>
    </submittedName>
</protein>
<organism evidence="1">
    <name type="scientific">Arion vulgaris</name>
    <dbReference type="NCBI Taxonomy" id="1028688"/>
    <lineage>
        <taxon>Eukaryota</taxon>
        <taxon>Metazoa</taxon>
        <taxon>Spiralia</taxon>
        <taxon>Lophotrochozoa</taxon>
        <taxon>Mollusca</taxon>
        <taxon>Gastropoda</taxon>
        <taxon>Heterobranchia</taxon>
        <taxon>Euthyneura</taxon>
        <taxon>Panpulmonata</taxon>
        <taxon>Eupulmonata</taxon>
        <taxon>Stylommatophora</taxon>
        <taxon>Helicina</taxon>
        <taxon>Arionoidea</taxon>
        <taxon>Arionidae</taxon>
        <taxon>Arion</taxon>
    </lineage>
</organism>
<feature type="non-terminal residue" evidence="1">
    <location>
        <position position="50"/>
    </location>
</feature>
<accession>A0A0B6ZIT3</accession>
<name>A0A0B6ZIT3_9EUPU</name>
<proteinExistence type="predicted"/>
<dbReference type="AlphaFoldDB" id="A0A0B6ZIT3"/>
<reference evidence="1" key="1">
    <citation type="submission" date="2014-12" db="EMBL/GenBank/DDBJ databases">
        <title>Insight into the proteome of Arion vulgaris.</title>
        <authorList>
            <person name="Aradska J."/>
            <person name="Bulat T."/>
            <person name="Smidak R."/>
            <person name="Sarate P."/>
            <person name="Gangsoo J."/>
            <person name="Sialana F."/>
            <person name="Bilban M."/>
            <person name="Lubec G."/>
        </authorList>
    </citation>
    <scope>NUCLEOTIDE SEQUENCE</scope>
    <source>
        <tissue evidence="1">Skin</tissue>
    </source>
</reference>
<dbReference type="EMBL" id="HACG01020811">
    <property type="protein sequence ID" value="CEK67676.1"/>
    <property type="molecule type" value="Transcribed_RNA"/>
</dbReference>
<evidence type="ECO:0000313" key="1">
    <source>
        <dbReference type="EMBL" id="CEK67675.1"/>
    </source>
</evidence>
<sequence length="50" mass="5815">MIFCLHYYVRWIAFPLIPTCFVRLLSSPLGRRRSAAKVLPNPSIQGHLFQ</sequence>